<name>A0ABR9UDW4_9CYAN</name>
<dbReference type="EMBL" id="JADEWU010000036">
    <property type="protein sequence ID" value="MBE9144612.1"/>
    <property type="molecule type" value="Genomic_DNA"/>
</dbReference>
<dbReference type="SUPFAM" id="SSF141571">
    <property type="entry name" value="Pentapeptide repeat-like"/>
    <property type="match status" value="1"/>
</dbReference>
<accession>A0ABR9UDW4</accession>
<dbReference type="SUPFAM" id="SSF46565">
    <property type="entry name" value="Chaperone J-domain"/>
    <property type="match status" value="1"/>
</dbReference>
<reference evidence="3 4" key="1">
    <citation type="submission" date="2020-10" db="EMBL/GenBank/DDBJ databases">
        <authorList>
            <person name="Castelo-Branco R."/>
            <person name="Eusebio N."/>
            <person name="Adriana R."/>
            <person name="Vieira A."/>
            <person name="Brugerolle De Fraissinette N."/>
            <person name="Rezende De Castro R."/>
            <person name="Schneider M.P."/>
            <person name="Vasconcelos V."/>
            <person name="Leao P.N."/>
        </authorList>
    </citation>
    <scope>NUCLEOTIDE SEQUENCE [LARGE SCALE GENOMIC DNA]</scope>
    <source>
        <strain evidence="3 4">LEGE 06226</strain>
    </source>
</reference>
<dbReference type="PRINTS" id="PR00625">
    <property type="entry name" value="JDOMAIN"/>
</dbReference>
<dbReference type="CDD" id="cd06257">
    <property type="entry name" value="DnaJ"/>
    <property type="match status" value="1"/>
</dbReference>
<evidence type="ECO:0000313" key="3">
    <source>
        <dbReference type="EMBL" id="MBE9144612.1"/>
    </source>
</evidence>
<organism evidence="3 4">
    <name type="scientific">Planktothrix mougeotii LEGE 06226</name>
    <dbReference type="NCBI Taxonomy" id="1828728"/>
    <lineage>
        <taxon>Bacteria</taxon>
        <taxon>Bacillati</taxon>
        <taxon>Cyanobacteriota</taxon>
        <taxon>Cyanophyceae</taxon>
        <taxon>Oscillatoriophycideae</taxon>
        <taxon>Oscillatoriales</taxon>
        <taxon>Microcoleaceae</taxon>
        <taxon>Planktothrix</taxon>
    </lineage>
</organism>
<evidence type="ECO:0000313" key="4">
    <source>
        <dbReference type="Proteomes" id="UP000640725"/>
    </source>
</evidence>
<dbReference type="InterPro" id="IPR051082">
    <property type="entry name" value="Pentapeptide-BTB/POZ_domain"/>
</dbReference>
<dbReference type="Gene3D" id="2.160.20.80">
    <property type="entry name" value="E3 ubiquitin-protein ligase SopA"/>
    <property type="match status" value="1"/>
</dbReference>
<gene>
    <name evidence="3" type="ORF">IQ236_15485</name>
</gene>
<dbReference type="Gene3D" id="1.10.287.110">
    <property type="entry name" value="DnaJ domain"/>
    <property type="match status" value="1"/>
</dbReference>
<sequence length="275" mass="30250">MITPGELNYYYKVLDLKPGASLELVDQAYKDLAFIWHPDRIPEENQRLRKIAEEKLKEINQAREKLRSLLRRSSSNSTQRSSTVQRSESYPKSSSNGAGYSTSQTYQRPASSYQSQTYKTNVKTSENGNFKRPPTPVNSQPKTPPSPPPPPPKPTELSGLSFKGEDLKERDFSSRNLSGADFSEANLSDAFLHKVNLSGACLYKANLFRANFLQANLTYANLQEANLIGADLSGADLRCANLTGAKVGIGDKIMVKLTGAKLQGAILPDGSVHPQ</sequence>
<feature type="compositionally biased region" description="Low complexity" evidence="1">
    <location>
        <begin position="71"/>
        <end position="88"/>
    </location>
</feature>
<proteinExistence type="predicted"/>
<dbReference type="Proteomes" id="UP000640725">
    <property type="component" value="Unassembled WGS sequence"/>
</dbReference>
<dbReference type="PANTHER" id="PTHR14136:SF17">
    <property type="entry name" value="BTB_POZ DOMAIN-CONTAINING PROTEIN KCTD9"/>
    <property type="match status" value="1"/>
</dbReference>
<dbReference type="PROSITE" id="PS50076">
    <property type="entry name" value="DNAJ_2"/>
    <property type="match status" value="1"/>
</dbReference>
<dbReference type="SMART" id="SM00271">
    <property type="entry name" value="DnaJ"/>
    <property type="match status" value="1"/>
</dbReference>
<dbReference type="Pfam" id="PF00226">
    <property type="entry name" value="DnaJ"/>
    <property type="match status" value="1"/>
</dbReference>
<feature type="compositionally biased region" description="Polar residues" evidence="1">
    <location>
        <begin position="90"/>
        <end position="128"/>
    </location>
</feature>
<feature type="region of interest" description="Disordered" evidence="1">
    <location>
        <begin position="67"/>
        <end position="160"/>
    </location>
</feature>
<keyword evidence="4" id="KW-1185">Reference proteome</keyword>
<dbReference type="InterPro" id="IPR036869">
    <property type="entry name" value="J_dom_sf"/>
</dbReference>
<dbReference type="RefSeq" id="WP_193870076.1">
    <property type="nucleotide sequence ID" value="NZ_JADEWU010000036.1"/>
</dbReference>
<dbReference type="InterPro" id="IPR001623">
    <property type="entry name" value="DnaJ_domain"/>
</dbReference>
<dbReference type="PANTHER" id="PTHR14136">
    <property type="entry name" value="BTB_POZ DOMAIN-CONTAINING PROTEIN KCTD9"/>
    <property type="match status" value="1"/>
</dbReference>
<comment type="caution">
    <text evidence="3">The sequence shown here is derived from an EMBL/GenBank/DDBJ whole genome shotgun (WGS) entry which is preliminary data.</text>
</comment>
<dbReference type="InterPro" id="IPR001646">
    <property type="entry name" value="5peptide_repeat"/>
</dbReference>
<evidence type="ECO:0000256" key="1">
    <source>
        <dbReference type="SAM" id="MobiDB-lite"/>
    </source>
</evidence>
<protein>
    <submittedName>
        <fullName evidence="3">Pentapeptide repeat-containing protein</fullName>
    </submittedName>
</protein>
<dbReference type="Pfam" id="PF00805">
    <property type="entry name" value="Pentapeptide"/>
    <property type="match status" value="2"/>
</dbReference>
<feature type="compositionally biased region" description="Pro residues" evidence="1">
    <location>
        <begin position="142"/>
        <end position="154"/>
    </location>
</feature>
<evidence type="ECO:0000259" key="2">
    <source>
        <dbReference type="PROSITE" id="PS50076"/>
    </source>
</evidence>
<feature type="domain" description="J" evidence="2">
    <location>
        <begin position="9"/>
        <end position="79"/>
    </location>
</feature>